<dbReference type="InterPro" id="IPR006115">
    <property type="entry name" value="6PGDH_NADP-bd"/>
</dbReference>
<evidence type="ECO:0000256" key="2">
    <source>
        <dbReference type="ARBA" id="ARBA00023002"/>
    </source>
</evidence>
<keyword evidence="2" id="KW-0560">Oxidoreductase</keyword>
<proteinExistence type="inferred from homology"/>
<dbReference type="GO" id="GO:0051287">
    <property type="term" value="F:NAD binding"/>
    <property type="evidence" value="ECO:0007669"/>
    <property type="project" value="InterPro"/>
</dbReference>
<feature type="active site" evidence="4">
    <location>
        <position position="173"/>
    </location>
</feature>
<comment type="caution">
    <text evidence="7">The sequence shown here is derived from an EMBL/GenBank/DDBJ whole genome shotgun (WGS) entry which is preliminary data.</text>
</comment>
<evidence type="ECO:0000313" key="7">
    <source>
        <dbReference type="EMBL" id="GFG74355.1"/>
    </source>
</evidence>
<feature type="domain" description="6-phosphogluconate dehydrogenase NADP-binding" evidence="5">
    <location>
        <begin position="6"/>
        <end position="163"/>
    </location>
</feature>
<accession>A0A7I9XX60</accession>
<organism evidence="7 8">
    <name type="scientific">Mycobacterium botniense</name>
    <dbReference type="NCBI Taxonomy" id="84962"/>
    <lineage>
        <taxon>Bacteria</taxon>
        <taxon>Bacillati</taxon>
        <taxon>Actinomycetota</taxon>
        <taxon>Actinomycetes</taxon>
        <taxon>Mycobacteriales</taxon>
        <taxon>Mycobacteriaceae</taxon>
        <taxon>Mycobacterium</taxon>
    </lineage>
</organism>
<name>A0A7I9XX60_9MYCO</name>
<evidence type="ECO:0000256" key="1">
    <source>
        <dbReference type="ARBA" id="ARBA00009080"/>
    </source>
</evidence>
<dbReference type="Gene3D" id="3.40.50.720">
    <property type="entry name" value="NAD(P)-binding Rossmann-like Domain"/>
    <property type="match status" value="1"/>
</dbReference>
<dbReference type="InterPro" id="IPR013328">
    <property type="entry name" value="6PGD_dom2"/>
</dbReference>
<dbReference type="InterPro" id="IPR015815">
    <property type="entry name" value="HIBADH-related"/>
</dbReference>
<dbReference type="EMBL" id="BLKW01000002">
    <property type="protein sequence ID" value="GFG74355.1"/>
    <property type="molecule type" value="Genomic_DNA"/>
</dbReference>
<evidence type="ECO:0000259" key="6">
    <source>
        <dbReference type="Pfam" id="PF14833"/>
    </source>
</evidence>
<dbReference type="Pfam" id="PF03446">
    <property type="entry name" value="NAD_binding_2"/>
    <property type="match status" value="1"/>
</dbReference>
<dbReference type="PANTHER" id="PTHR43060:SF15">
    <property type="entry name" value="3-HYDROXYISOBUTYRATE DEHYDROGENASE-LIKE 1, MITOCHONDRIAL-RELATED"/>
    <property type="match status" value="1"/>
</dbReference>
<evidence type="ECO:0000256" key="4">
    <source>
        <dbReference type="PIRSR" id="PIRSR000103-1"/>
    </source>
</evidence>
<dbReference type="SUPFAM" id="SSF51735">
    <property type="entry name" value="NAD(P)-binding Rossmann-fold domains"/>
    <property type="match status" value="1"/>
</dbReference>
<dbReference type="SUPFAM" id="SSF48179">
    <property type="entry name" value="6-phosphogluconate dehydrogenase C-terminal domain-like"/>
    <property type="match status" value="1"/>
</dbReference>
<evidence type="ECO:0000313" key="8">
    <source>
        <dbReference type="Proteomes" id="UP000465361"/>
    </source>
</evidence>
<dbReference type="PIRSF" id="PIRSF000103">
    <property type="entry name" value="HIBADH"/>
    <property type="match status" value="1"/>
</dbReference>
<evidence type="ECO:0000259" key="5">
    <source>
        <dbReference type="Pfam" id="PF03446"/>
    </source>
</evidence>
<dbReference type="InterPro" id="IPR029154">
    <property type="entry name" value="HIBADH-like_NADP-bd"/>
</dbReference>
<gene>
    <name evidence="7" type="ORF">MBOT_17200</name>
</gene>
<dbReference type="GO" id="GO:0050661">
    <property type="term" value="F:NADP binding"/>
    <property type="evidence" value="ECO:0007669"/>
    <property type="project" value="InterPro"/>
</dbReference>
<sequence length="289" mass="29968">MSEQVKLGYIGLGNMGAPMARRLLDWPGGLTVFDVRSDAMAPFADAGATAATTVADVADADIISVTVLDDAQVREVIAGENGLAHHATPGTIIAVHSTISDSTAVALARQLEPEGIHVIDAPVSGGAAAATKGELATMVGASNEVFTRIQEPFSRWASLVIHAGPPGAGTRMKLARNMITFISYAAACEASMLAEASGLNLHDLAKVVRHTDALTGGAGAIMLRDTMKPLEPEHFLYQPFLHTRGLGEKDLSLALGLGEALSVQLPLAQVALERLADGLGVPHTATESP</sequence>
<dbReference type="AlphaFoldDB" id="A0A7I9XX60"/>
<keyword evidence="8" id="KW-1185">Reference proteome</keyword>
<dbReference type="RefSeq" id="WP_163756053.1">
    <property type="nucleotide sequence ID" value="NZ_BLKW01000002.1"/>
</dbReference>
<dbReference type="Gene3D" id="1.10.1040.10">
    <property type="entry name" value="N-(1-d-carboxylethyl)-l-norvaline Dehydrogenase, domain 2"/>
    <property type="match status" value="1"/>
</dbReference>
<dbReference type="InterPro" id="IPR002204">
    <property type="entry name" value="3-OH-isobutyrate_DH-rel_CS"/>
</dbReference>
<keyword evidence="3" id="KW-0520">NAD</keyword>
<feature type="domain" description="3-hydroxyisobutyrate dehydrogenase-like NAD-binding" evidence="6">
    <location>
        <begin position="167"/>
        <end position="275"/>
    </location>
</feature>
<dbReference type="Proteomes" id="UP000465361">
    <property type="component" value="Unassembled WGS sequence"/>
</dbReference>
<dbReference type="InterPro" id="IPR036291">
    <property type="entry name" value="NAD(P)-bd_dom_sf"/>
</dbReference>
<dbReference type="GO" id="GO:0016491">
    <property type="term" value="F:oxidoreductase activity"/>
    <property type="evidence" value="ECO:0007669"/>
    <property type="project" value="UniProtKB-KW"/>
</dbReference>
<comment type="similarity">
    <text evidence="1">Belongs to the HIBADH-related family.</text>
</comment>
<evidence type="ECO:0000256" key="3">
    <source>
        <dbReference type="ARBA" id="ARBA00023027"/>
    </source>
</evidence>
<dbReference type="PANTHER" id="PTHR43060">
    <property type="entry name" value="3-HYDROXYISOBUTYRATE DEHYDROGENASE-LIKE 1, MITOCHONDRIAL-RELATED"/>
    <property type="match status" value="1"/>
</dbReference>
<dbReference type="GO" id="GO:0016054">
    <property type="term" value="P:organic acid catabolic process"/>
    <property type="evidence" value="ECO:0007669"/>
    <property type="project" value="UniProtKB-ARBA"/>
</dbReference>
<protein>
    <submittedName>
        <fullName evidence="7">Putative oxidoreductase</fullName>
    </submittedName>
</protein>
<dbReference type="InterPro" id="IPR008927">
    <property type="entry name" value="6-PGluconate_DH-like_C_sf"/>
</dbReference>
<dbReference type="PROSITE" id="PS00895">
    <property type="entry name" value="3_HYDROXYISOBUT_DH"/>
    <property type="match status" value="1"/>
</dbReference>
<reference evidence="7 8" key="1">
    <citation type="journal article" date="2019" name="Emerg. Microbes Infect.">
        <title>Comprehensive subspecies identification of 175 nontuberculous mycobacteria species based on 7547 genomic profiles.</title>
        <authorList>
            <person name="Matsumoto Y."/>
            <person name="Kinjo T."/>
            <person name="Motooka D."/>
            <person name="Nabeya D."/>
            <person name="Jung N."/>
            <person name="Uechi K."/>
            <person name="Horii T."/>
            <person name="Iida T."/>
            <person name="Fujita J."/>
            <person name="Nakamura S."/>
        </authorList>
    </citation>
    <scope>NUCLEOTIDE SEQUENCE [LARGE SCALE GENOMIC DNA]</scope>
    <source>
        <strain evidence="7 8">JCM 17322</strain>
    </source>
</reference>
<dbReference type="Pfam" id="PF14833">
    <property type="entry name" value="NAD_binding_11"/>
    <property type="match status" value="1"/>
</dbReference>